<reference evidence="3 4" key="1">
    <citation type="submission" date="2020-08" db="EMBL/GenBank/DDBJ databases">
        <title>Genomic Encyclopedia of Type Strains, Phase IV (KMG-IV): sequencing the most valuable type-strain genomes for metagenomic binning, comparative biology and taxonomic classification.</title>
        <authorList>
            <person name="Goeker M."/>
        </authorList>
    </citation>
    <scope>NUCLEOTIDE SEQUENCE [LARGE SCALE GENOMIC DNA]</scope>
    <source>
        <strain evidence="3 4">DSM 103737</strain>
    </source>
</reference>
<evidence type="ECO:0000313" key="3">
    <source>
        <dbReference type="EMBL" id="MBB4015623.1"/>
    </source>
</evidence>
<dbReference type="EMBL" id="JACIEN010000001">
    <property type="protein sequence ID" value="MBB4015623.1"/>
    <property type="molecule type" value="Genomic_DNA"/>
</dbReference>
<feature type="transmembrane region" description="Helical" evidence="2">
    <location>
        <begin position="51"/>
        <end position="70"/>
    </location>
</feature>
<gene>
    <name evidence="3" type="ORF">GGR16_000629</name>
</gene>
<keyword evidence="2" id="KW-0812">Transmembrane</keyword>
<organism evidence="3 4">
    <name type="scientific">Chelatococcus caeni</name>
    <dbReference type="NCBI Taxonomy" id="1348468"/>
    <lineage>
        <taxon>Bacteria</taxon>
        <taxon>Pseudomonadati</taxon>
        <taxon>Pseudomonadota</taxon>
        <taxon>Alphaproteobacteria</taxon>
        <taxon>Hyphomicrobiales</taxon>
        <taxon>Chelatococcaceae</taxon>
        <taxon>Chelatococcus</taxon>
    </lineage>
</organism>
<dbReference type="RefSeq" id="WP_026015575.1">
    <property type="nucleotide sequence ID" value="NZ_JACIEN010000001.1"/>
</dbReference>
<comment type="caution">
    <text evidence="3">The sequence shown here is derived from an EMBL/GenBank/DDBJ whole genome shotgun (WGS) entry which is preliminary data.</text>
</comment>
<evidence type="ECO:0000256" key="1">
    <source>
        <dbReference type="SAM" id="MobiDB-lite"/>
    </source>
</evidence>
<evidence type="ECO:0000256" key="2">
    <source>
        <dbReference type="SAM" id="Phobius"/>
    </source>
</evidence>
<keyword evidence="4" id="KW-1185">Reference proteome</keyword>
<dbReference type="AlphaFoldDB" id="A0A840BSQ9"/>
<name>A0A840BSQ9_9HYPH</name>
<proteinExistence type="predicted"/>
<keyword evidence="2" id="KW-0472">Membrane</keyword>
<accession>A0A840BSQ9</accession>
<evidence type="ECO:0000313" key="4">
    <source>
        <dbReference type="Proteomes" id="UP000577362"/>
    </source>
</evidence>
<keyword evidence="2" id="KW-1133">Transmembrane helix</keyword>
<dbReference type="Proteomes" id="UP000577362">
    <property type="component" value="Unassembled WGS sequence"/>
</dbReference>
<sequence>MSVLLTALAAGGGLLTGILTRAPAWIITSGLLGLAALAAWLASAVPAGEALTLYLAFCAGLSSALCLSLARRARERRTQRTGRQGAAADRLQEHGARTVPSLCDGGGAQQ</sequence>
<feature type="region of interest" description="Disordered" evidence="1">
    <location>
        <begin position="76"/>
        <end position="110"/>
    </location>
</feature>
<protein>
    <submittedName>
        <fullName evidence="3">Uncharacterized membrane protein YdcZ (DUF606 family)</fullName>
    </submittedName>
</protein>